<dbReference type="Proteomes" id="UP000529795">
    <property type="component" value="Unassembled WGS sequence"/>
</dbReference>
<dbReference type="InterPro" id="IPR050336">
    <property type="entry name" value="Chromosome_partition/occlusion"/>
</dbReference>
<protein>
    <submittedName>
        <fullName evidence="4">ParB/RepB/Spo0J family partition protein</fullName>
    </submittedName>
</protein>
<comment type="caution">
    <text evidence="4">The sequence shown here is derived from an EMBL/GenBank/DDBJ whole genome shotgun (WGS) entry which is preliminary data.</text>
</comment>
<dbReference type="NCBIfam" id="TIGR00180">
    <property type="entry name" value="parB_part"/>
    <property type="match status" value="1"/>
</dbReference>
<dbReference type="SMART" id="SM00470">
    <property type="entry name" value="ParB"/>
    <property type="match status" value="1"/>
</dbReference>
<evidence type="ECO:0000256" key="2">
    <source>
        <dbReference type="SAM" id="MobiDB-lite"/>
    </source>
</evidence>
<dbReference type="InterPro" id="IPR004437">
    <property type="entry name" value="ParB/RepB/Spo0J"/>
</dbReference>
<evidence type="ECO:0000256" key="1">
    <source>
        <dbReference type="ARBA" id="ARBA00006295"/>
    </source>
</evidence>
<evidence type="ECO:0000313" key="4">
    <source>
        <dbReference type="EMBL" id="MBB4152932.1"/>
    </source>
</evidence>
<comment type="similarity">
    <text evidence="1">Belongs to the ParB family.</text>
</comment>
<dbReference type="RefSeq" id="WP_183982623.1">
    <property type="nucleotide sequence ID" value="NZ_JACIEV010000002.1"/>
</dbReference>
<dbReference type="FunFam" id="1.10.10.2830:FF:000001">
    <property type="entry name" value="Chromosome partitioning protein ParB"/>
    <property type="match status" value="1"/>
</dbReference>
<sequence length="512" mass="56924">MTPTPAVEKGLTRRILTLAAGRATKADFEAQRAPAYPPARTSLAATAVRIVPSAPLLFPLATLLRAPENVRHVRSDEDVSPLAEDIAAHGLLQSLIGYQRFIDDVADKVMIVGGGRRLQALQRLWDEGLLDGAWKVPVLIRDVDEAVELSLAENLQQRTMSPVDEFFAFKKLMDRGDTSPAELAKRFGFSERVVKQRLRLAQLATPVLDALADGRITLDAAMAYASSQDQVLQQEVFEDEDRRGSTAHATDRIRFSLAMKTYKTDDPLFQFVGAEAYERRGGGYEDDLFAEKTGAQQLATPFALETAAREMIEFQMLRRLPEFQRSEDLSPSISGFVVAASLRVHDTVGNAIGVTTPPGYVKVESVEWRKPWAEIRRSRTDVKILVGIDDSGQLSLDPRVMFVEKRQRRAVEQQRPASPGSAETEQQRQLRIRRQVVERNARHAAAGPFTGTFLENRVFWPEPHNDRSRAFVHEDGNGWLVSAEIFVTDDAIAAHRAQAEAEYDAALATTPA</sequence>
<accession>A0A840F8J7</accession>
<dbReference type="InterPro" id="IPR003115">
    <property type="entry name" value="ParB_N"/>
</dbReference>
<dbReference type="Gene3D" id="3.90.1530.30">
    <property type="match status" value="1"/>
</dbReference>
<dbReference type="AlphaFoldDB" id="A0A840F8J7"/>
<dbReference type="InterPro" id="IPR041468">
    <property type="entry name" value="HTH_ParB/Spo0J"/>
</dbReference>
<gene>
    <name evidence="4" type="ORF">GGQ80_000820</name>
</gene>
<dbReference type="PANTHER" id="PTHR33375:SF7">
    <property type="entry name" value="CHROMOSOME 2-PARTITIONING PROTEIN PARB-RELATED"/>
    <property type="match status" value="1"/>
</dbReference>
<keyword evidence="5" id="KW-1185">Reference proteome</keyword>
<dbReference type="EMBL" id="JACIEV010000002">
    <property type="protein sequence ID" value="MBB4152932.1"/>
    <property type="molecule type" value="Genomic_DNA"/>
</dbReference>
<name>A0A840F8J7_9SPHN</name>
<evidence type="ECO:0000259" key="3">
    <source>
        <dbReference type="SMART" id="SM00470"/>
    </source>
</evidence>
<evidence type="ECO:0000313" key="5">
    <source>
        <dbReference type="Proteomes" id="UP000529795"/>
    </source>
</evidence>
<proteinExistence type="inferred from homology"/>
<feature type="domain" description="ParB-like N-terminal" evidence="3">
    <location>
        <begin position="56"/>
        <end position="155"/>
    </location>
</feature>
<dbReference type="GO" id="GO:0007059">
    <property type="term" value="P:chromosome segregation"/>
    <property type="evidence" value="ECO:0007669"/>
    <property type="project" value="TreeGrafter"/>
</dbReference>
<dbReference type="CDD" id="cd16406">
    <property type="entry name" value="ParB_N_like"/>
    <property type="match status" value="1"/>
</dbReference>
<dbReference type="GO" id="GO:0003677">
    <property type="term" value="F:DNA binding"/>
    <property type="evidence" value="ECO:0007669"/>
    <property type="project" value="InterPro"/>
</dbReference>
<feature type="region of interest" description="Disordered" evidence="2">
    <location>
        <begin position="407"/>
        <end position="428"/>
    </location>
</feature>
<dbReference type="InterPro" id="IPR036086">
    <property type="entry name" value="ParB/Sulfiredoxin_sf"/>
</dbReference>
<dbReference type="SUPFAM" id="SSF110849">
    <property type="entry name" value="ParB/Sulfiredoxin"/>
    <property type="match status" value="1"/>
</dbReference>
<reference evidence="4 5" key="1">
    <citation type="submission" date="2020-08" db="EMBL/GenBank/DDBJ databases">
        <title>Genomic Encyclopedia of Type Strains, Phase IV (KMG-IV): sequencing the most valuable type-strain genomes for metagenomic binning, comparative biology and taxonomic classification.</title>
        <authorList>
            <person name="Goeker M."/>
        </authorList>
    </citation>
    <scope>NUCLEOTIDE SEQUENCE [LARGE SCALE GENOMIC DNA]</scope>
    <source>
        <strain evidence="4 5">YC6723</strain>
    </source>
</reference>
<dbReference type="Pfam" id="PF17762">
    <property type="entry name" value="HTH_ParB"/>
    <property type="match status" value="1"/>
</dbReference>
<dbReference type="Gene3D" id="1.10.10.2830">
    <property type="match status" value="1"/>
</dbReference>
<dbReference type="SUPFAM" id="SSF109709">
    <property type="entry name" value="KorB DNA-binding domain-like"/>
    <property type="match status" value="1"/>
</dbReference>
<organism evidence="4 5">
    <name type="scientific">Sphingomonas jinjuensis</name>
    <dbReference type="NCBI Taxonomy" id="535907"/>
    <lineage>
        <taxon>Bacteria</taxon>
        <taxon>Pseudomonadati</taxon>
        <taxon>Pseudomonadota</taxon>
        <taxon>Alphaproteobacteria</taxon>
        <taxon>Sphingomonadales</taxon>
        <taxon>Sphingomonadaceae</taxon>
        <taxon>Sphingomonas</taxon>
    </lineage>
</organism>
<dbReference type="GO" id="GO:0005694">
    <property type="term" value="C:chromosome"/>
    <property type="evidence" value="ECO:0007669"/>
    <property type="project" value="TreeGrafter"/>
</dbReference>
<dbReference type="PANTHER" id="PTHR33375">
    <property type="entry name" value="CHROMOSOME-PARTITIONING PROTEIN PARB-RELATED"/>
    <property type="match status" value="1"/>
</dbReference>
<dbReference type="Pfam" id="PF02195">
    <property type="entry name" value="ParB_N"/>
    <property type="match status" value="1"/>
</dbReference>